<dbReference type="Proteomes" id="UP000664132">
    <property type="component" value="Unassembled WGS sequence"/>
</dbReference>
<accession>A0A8H7WG51</accession>
<feature type="compositionally biased region" description="Basic residues" evidence="1">
    <location>
        <begin position="254"/>
        <end position="266"/>
    </location>
</feature>
<evidence type="ECO:0000313" key="2">
    <source>
        <dbReference type="EMBL" id="KAG4424126.1"/>
    </source>
</evidence>
<proteinExistence type="predicted"/>
<evidence type="ECO:0000256" key="1">
    <source>
        <dbReference type="SAM" id="MobiDB-lite"/>
    </source>
</evidence>
<dbReference type="AlphaFoldDB" id="A0A8H7WG51"/>
<comment type="caution">
    <text evidence="2">The sequence shown here is derived from an EMBL/GenBank/DDBJ whole genome shotgun (WGS) entry which is preliminary data.</text>
</comment>
<dbReference type="EMBL" id="JAFJYH010000024">
    <property type="protein sequence ID" value="KAG4424126.1"/>
    <property type="molecule type" value="Genomic_DNA"/>
</dbReference>
<protein>
    <submittedName>
        <fullName evidence="2">Uncharacterized protein</fullName>
    </submittedName>
</protein>
<sequence length="483" mass="53552">MERYDKWTELQLQKECTRRYLDNDGQKVGLTRHLIDDDKTKREPRGTFSKLSDPTGKYEEASIRSQTKFEKNCWYSILGSEIQFDEDMIKAKKANLSDALKKADKEHKVAMQVKEARIAGYKGVKEVASSTVTGAKSTGAQRTGINSSTGMKAKRDASQKNVGTGGSSQHDRTSLPALKPAMADAVQIPASPHAPGPAQTPATEKSATVPAAPNPKKTPASETGATKIDATDSAPTVKKTYEPMPFVESAFHKTPPKRARKPRANAKKAAAEPEPKPQPKKFMTAAGAAYLKSLDGGDDTTDYDNCVAPLSSLKRPSQETESSIAKKLRLNSKNTPNPDLHPNLIEQDSVQSDLINIGYLFLPCEDEKKIRGDALSLLKYEYRTFAITEVRADKTGYFMVFEKTAKGDKDLKKCFELIDIEIDEKSFFDKNVTDVKISKRDDAVKEPESESEAEPEAKMEEVNLGYTYVPYMKPAPRRTAWRR</sequence>
<reference evidence="2" key="1">
    <citation type="submission" date="2021-02" db="EMBL/GenBank/DDBJ databases">
        <title>Genome sequence Cadophora malorum strain M34.</title>
        <authorList>
            <person name="Stefanovic E."/>
            <person name="Vu D."/>
            <person name="Scully C."/>
            <person name="Dijksterhuis J."/>
            <person name="Roader J."/>
            <person name="Houbraken J."/>
        </authorList>
    </citation>
    <scope>NUCLEOTIDE SEQUENCE</scope>
    <source>
        <strain evidence="2">M34</strain>
    </source>
</reference>
<keyword evidence="3" id="KW-1185">Reference proteome</keyword>
<organism evidence="2 3">
    <name type="scientific">Cadophora malorum</name>
    <dbReference type="NCBI Taxonomy" id="108018"/>
    <lineage>
        <taxon>Eukaryota</taxon>
        <taxon>Fungi</taxon>
        <taxon>Dikarya</taxon>
        <taxon>Ascomycota</taxon>
        <taxon>Pezizomycotina</taxon>
        <taxon>Leotiomycetes</taxon>
        <taxon>Helotiales</taxon>
        <taxon>Ploettnerulaceae</taxon>
        <taxon>Cadophora</taxon>
    </lineage>
</organism>
<feature type="compositionally biased region" description="Basic and acidic residues" evidence="1">
    <location>
        <begin position="439"/>
        <end position="448"/>
    </location>
</feature>
<feature type="region of interest" description="Disordered" evidence="1">
    <location>
        <begin position="35"/>
        <end position="59"/>
    </location>
</feature>
<dbReference type="OrthoDB" id="197676at2759"/>
<evidence type="ECO:0000313" key="3">
    <source>
        <dbReference type="Proteomes" id="UP000664132"/>
    </source>
</evidence>
<name>A0A8H7WG51_9HELO</name>
<feature type="compositionally biased region" description="Basic and acidic residues" evidence="1">
    <location>
        <begin position="35"/>
        <end position="45"/>
    </location>
</feature>
<feature type="compositionally biased region" description="Polar residues" evidence="1">
    <location>
        <begin position="130"/>
        <end position="150"/>
    </location>
</feature>
<gene>
    <name evidence="2" type="ORF">IFR04_002680</name>
</gene>
<feature type="region of interest" description="Disordered" evidence="1">
    <location>
        <begin position="130"/>
        <end position="280"/>
    </location>
</feature>
<feature type="region of interest" description="Disordered" evidence="1">
    <location>
        <begin position="439"/>
        <end position="458"/>
    </location>
</feature>